<sequence length="61" mass="6732">MPKVIRTIDFVSEVKDLSRRGYTKADISKKLSGKYAEPGKTLSSKVIRKALTEGTFRGGKS</sequence>
<evidence type="ECO:0000313" key="1">
    <source>
        <dbReference type="EMBL" id="EKO16392.1"/>
    </source>
</evidence>
<proteinExistence type="predicted"/>
<accession>A0A0E2B6C2</accession>
<dbReference type="RefSeq" id="WP_004764980.1">
    <property type="nucleotide sequence ID" value="NZ_AHMY02000026.1"/>
</dbReference>
<name>A0A0E2B6C2_9LEPT</name>
<evidence type="ECO:0000313" key="2">
    <source>
        <dbReference type="Proteomes" id="UP000006253"/>
    </source>
</evidence>
<dbReference type="EMBL" id="AHMY02000026">
    <property type="protein sequence ID" value="EKO16392.1"/>
    <property type="molecule type" value="Genomic_DNA"/>
</dbReference>
<reference evidence="1 2" key="1">
    <citation type="submission" date="2012-10" db="EMBL/GenBank/DDBJ databases">
        <authorList>
            <person name="Harkins D.M."/>
            <person name="Durkin A.S."/>
            <person name="Brinkac L.M."/>
            <person name="Selengut J.D."/>
            <person name="Sanka R."/>
            <person name="DePew J."/>
            <person name="Purushe J."/>
            <person name="Peacock S.J."/>
            <person name="Thaipadungpanit J."/>
            <person name="Wuthiekanun V.W."/>
            <person name="Day N.P."/>
            <person name="Vinetz J.M."/>
            <person name="Sutton G.G."/>
            <person name="Nelson W.C."/>
            <person name="Fouts D.E."/>
        </authorList>
    </citation>
    <scope>NUCLEOTIDE SEQUENCE [LARGE SCALE GENOMIC DNA]</scope>
    <source>
        <strain evidence="1 2">H1</strain>
    </source>
</reference>
<organism evidence="1 2">
    <name type="scientific">Leptospira kirschneri str. H1</name>
    <dbReference type="NCBI Taxonomy" id="1049966"/>
    <lineage>
        <taxon>Bacteria</taxon>
        <taxon>Pseudomonadati</taxon>
        <taxon>Spirochaetota</taxon>
        <taxon>Spirochaetia</taxon>
        <taxon>Leptospirales</taxon>
        <taxon>Leptospiraceae</taxon>
        <taxon>Leptospira</taxon>
    </lineage>
</organism>
<dbReference type="Proteomes" id="UP000006253">
    <property type="component" value="Unassembled WGS sequence"/>
</dbReference>
<comment type="caution">
    <text evidence="1">The sequence shown here is derived from an EMBL/GenBank/DDBJ whole genome shotgun (WGS) entry which is preliminary data.</text>
</comment>
<gene>
    <name evidence="1" type="ORF">LEP1GSC081_1330</name>
</gene>
<protein>
    <submittedName>
        <fullName evidence="1">Uncharacterized protein</fullName>
    </submittedName>
</protein>
<dbReference type="AlphaFoldDB" id="A0A0E2B6C2"/>